<evidence type="ECO:0000256" key="1">
    <source>
        <dbReference type="ARBA" id="ARBA00022801"/>
    </source>
</evidence>
<evidence type="ECO:0000313" key="4">
    <source>
        <dbReference type="Proteomes" id="UP001364156"/>
    </source>
</evidence>
<dbReference type="Proteomes" id="UP001364156">
    <property type="component" value="Chromosome"/>
</dbReference>
<evidence type="ECO:0000313" key="3">
    <source>
        <dbReference type="EMBL" id="WWR46616.1"/>
    </source>
</evidence>
<dbReference type="InterPro" id="IPR050300">
    <property type="entry name" value="GDXG_lipolytic_enzyme"/>
</dbReference>
<dbReference type="SUPFAM" id="SSF53474">
    <property type="entry name" value="alpha/beta-Hydrolases"/>
    <property type="match status" value="1"/>
</dbReference>
<keyword evidence="1 3" id="KW-0378">Hydrolase</keyword>
<keyword evidence="4" id="KW-1185">Reference proteome</keyword>
<dbReference type="InterPro" id="IPR029058">
    <property type="entry name" value="AB_hydrolase_fold"/>
</dbReference>
<dbReference type="PANTHER" id="PTHR48081:SF33">
    <property type="entry name" value="KYNURENINE FORMAMIDASE"/>
    <property type="match status" value="1"/>
</dbReference>
<evidence type="ECO:0000259" key="2">
    <source>
        <dbReference type="Pfam" id="PF07859"/>
    </source>
</evidence>
<feature type="domain" description="Alpha/beta hydrolase fold-3" evidence="2">
    <location>
        <begin position="67"/>
        <end position="182"/>
    </location>
</feature>
<dbReference type="InterPro" id="IPR013094">
    <property type="entry name" value="AB_hydrolase_3"/>
</dbReference>
<dbReference type="EMBL" id="CP146069">
    <property type="protein sequence ID" value="WWR46616.1"/>
    <property type="molecule type" value="Genomic_DNA"/>
</dbReference>
<gene>
    <name evidence="3" type="ORF">RZ517_00025</name>
</gene>
<organism evidence="3 4">
    <name type="scientific">Roseovarius phycicola</name>
    <dbReference type="NCBI Taxonomy" id="3080976"/>
    <lineage>
        <taxon>Bacteria</taxon>
        <taxon>Pseudomonadati</taxon>
        <taxon>Pseudomonadota</taxon>
        <taxon>Alphaproteobacteria</taxon>
        <taxon>Rhodobacterales</taxon>
        <taxon>Roseobacteraceae</taxon>
        <taxon>Roseovarius</taxon>
    </lineage>
</organism>
<dbReference type="RefSeq" id="WP_317056614.1">
    <property type="nucleotide sequence ID" value="NZ_CP146069.1"/>
</dbReference>
<reference evidence="3 4" key="1">
    <citation type="submission" date="2023-10" db="EMBL/GenBank/DDBJ databases">
        <title>Roseovarius strain S88 nov., isolated from a marine algae.</title>
        <authorList>
            <person name="Lee M.W."/>
            <person name="Lee J.K."/>
            <person name="Kim J.M."/>
            <person name="Choi D.G."/>
            <person name="Baek J.H."/>
            <person name="Bayburt H."/>
            <person name="Jung J.J."/>
            <person name="Han D.M."/>
            <person name="Jeon C.O."/>
        </authorList>
    </citation>
    <scope>NUCLEOTIDE SEQUENCE [LARGE SCALE GENOMIC DNA]</scope>
    <source>
        <strain evidence="3 4">S88</strain>
    </source>
</reference>
<dbReference type="Gene3D" id="3.40.50.1820">
    <property type="entry name" value="alpha/beta hydrolase"/>
    <property type="match status" value="1"/>
</dbReference>
<dbReference type="Pfam" id="PF07859">
    <property type="entry name" value="Abhydrolase_3"/>
    <property type="match status" value="1"/>
</dbReference>
<dbReference type="GO" id="GO:0016787">
    <property type="term" value="F:hydrolase activity"/>
    <property type="evidence" value="ECO:0007669"/>
    <property type="project" value="UniProtKB-KW"/>
</dbReference>
<dbReference type="PANTHER" id="PTHR48081">
    <property type="entry name" value="AB HYDROLASE SUPERFAMILY PROTEIN C4A8.06C"/>
    <property type="match status" value="1"/>
</dbReference>
<name>A0ABZ2HF29_9RHOB</name>
<protein>
    <submittedName>
        <fullName evidence="3">Alpha/beta hydrolase</fullName>
    </submittedName>
</protein>
<sequence length="263" mass="29301">MELDDAYDNVGYIPDAMSYPPRWAKAAGAYRDVLIAEGRALLGLPYGGTERQAFDLFHPKDAAKGALVFVHGGYWRRFDRSFWSHLSEGALAHEYCVAMPSYDLCPEVRIADITQQITRAIETIAEHVEGPLILTGHSAGGHLVSRMCEPGLLRETTAQRVKRILPISPVSDLRPLLHTSMNELFKLTEDSAAAESPVLMTHRLSVPVSIWVGSKERPAFLDQAEWQSKAWSCPLHIATNKHHFDVIDALSDPNSEMMKDVLL</sequence>
<accession>A0ABZ2HF29</accession>
<proteinExistence type="predicted"/>